<comment type="caution">
    <text evidence="3">The sequence shown here is derived from an EMBL/GenBank/DDBJ whole genome shotgun (WGS) entry which is preliminary data.</text>
</comment>
<dbReference type="PANTHER" id="PTHR43155">
    <property type="entry name" value="CYCLIC DI-GMP PHOSPHODIESTERASE PA4108-RELATED"/>
    <property type="match status" value="1"/>
</dbReference>
<evidence type="ECO:0000313" key="3">
    <source>
        <dbReference type="EMBL" id="KOO07525.1"/>
    </source>
</evidence>
<evidence type="ECO:0000259" key="1">
    <source>
        <dbReference type="PROSITE" id="PS51831"/>
    </source>
</evidence>
<dbReference type="NCBIfam" id="TIGR00277">
    <property type="entry name" value="HDIG"/>
    <property type="match status" value="1"/>
</dbReference>
<reference evidence="4" key="1">
    <citation type="submission" date="2015-08" db="EMBL/GenBank/DDBJ databases">
        <title>Vibrio galatheae sp. nov., a novel member of the Vibrionaceae family isolated from the Solomon Islands.</title>
        <authorList>
            <person name="Giubergia S."/>
            <person name="Machado H."/>
            <person name="Mateiu R.V."/>
            <person name="Gram L."/>
        </authorList>
    </citation>
    <scope>NUCLEOTIDE SEQUENCE [LARGE SCALE GENOMIC DNA]</scope>
    <source>
        <strain evidence="4">DSM 19134</strain>
    </source>
</reference>
<dbReference type="AlphaFoldDB" id="A0A0M0HZM9"/>
<organism evidence="3 4">
    <name type="scientific">Vibrio hepatarius</name>
    <dbReference type="NCBI Taxonomy" id="171383"/>
    <lineage>
        <taxon>Bacteria</taxon>
        <taxon>Pseudomonadati</taxon>
        <taxon>Pseudomonadota</taxon>
        <taxon>Gammaproteobacteria</taxon>
        <taxon>Vibrionales</taxon>
        <taxon>Vibrionaceae</taxon>
        <taxon>Vibrio</taxon>
        <taxon>Vibrio oreintalis group</taxon>
    </lineage>
</organism>
<keyword evidence="3" id="KW-0378">Hydrolase</keyword>
<dbReference type="OrthoDB" id="9816273at2"/>
<dbReference type="InterPro" id="IPR006675">
    <property type="entry name" value="HDIG_dom"/>
</dbReference>
<feature type="domain" description="HD-GYP" evidence="2">
    <location>
        <begin position="223"/>
        <end position="419"/>
    </location>
</feature>
<name>A0A0M0HZM9_9VIBR</name>
<dbReference type="SUPFAM" id="SSF109604">
    <property type="entry name" value="HD-domain/PDEase-like"/>
    <property type="match status" value="2"/>
</dbReference>
<dbReference type="RefSeq" id="WP_053409263.1">
    <property type="nucleotide sequence ID" value="NZ_DAIPHI010000003.1"/>
</dbReference>
<dbReference type="PROSITE" id="PS51832">
    <property type="entry name" value="HD_GYP"/>
    <property type="match status" value="1"/>
</dbReference>
<dbReference type="GO" id="GO:0008081">
    <property type="term" value="F:phosphoric diester hydrolase activity"/>
    <property type="evidence" value="ECO:0007669"/>
    <property type="project" value="UniProtKB-ARBA"/>
</dbReference>
<proteinExistence type="predicted"/>
<dbReference type="InterPro" id="IPR037522">
    <property type="entry name" value="HD_GYP_dom"/>
</dbReference>
<protein>
    <submittedName>
        <fullName evidence="3">Metal-dependent phosphohydrolase</fullName>
    </submittedName>
</protein>
<dbReference type="PANTHER" id="PTHR43155:SF1">
    <property type="entry name" value="3'3'-CGAMP-SPECIFIC PHOSPHODIESTERASE 1"/>
    <property type="match status" value="1"/>
</dbReference>
<sequence>MDLPQENVSVDLRQVLFEMASALDAVGVDDIHHGHRVAYIAYQCAQRMGWNQERAQMAFALGLIHDCGVSQAEERTSLLSSLKPTDTRRHCIKGFHLLNSCKPLTELALPILHHHTWWQDLVEHDGLSEEDKQFAALIFLSDRVDYLHTEYTLDSFGNITDASRNEIAKSILQLSGTMFEPNQVQHMLELVDSDDFWFSMDPRYIESLAQRFSPVPFFSQQLDLEETIEVAELFAQLVDAKSSFTFHHSKNVAKLTEYLGLLMGFSPRFQRMLYLAGLVHDIGKLNTPVSILHKPSELTDEEYVCIRRHATDTRQALVKMFHSQAVIDWASNHHERLDGSGYPLGKTAKELDKPSRIVAVADVFQALTQSRPYRQGLSLEQAMLILQELVEDGQLDQEIFACLRQHADVCYQISVSCSDVKMASA</sequence>
<dbReference type="EMBL" id="LHPI01000009">
    <property type="protein sequence ID" value="KOO07525.1"/>
    <property type="molecule type" value="Genomic_DNA"/>
</dbReference>
<feature type="domain" description="HD" evidence="1">
    <location>
        <begin position="30"/>
        <end position="147"/>
    </location>
</feature>
<dbReference type="CDD" id="cd00077">
    <property type="entry name" value="HDc"/>
    <property type="match status" value="2"/>
</dbReference>
<evidence type="ECO:0000259" key="2">
    <source>
        <dbReference type="PROSITE" id="PS51832"/>
    </source>
</evidence>
<dbReference type="InterPro" id="IPR006674">
    <property type="entry name" value="HD_domain"/>
</dbReference>
<dbReference type="PROSITE" id="PS51831">
    <property type="entry name" value="HD"/>
    <property type="match status" value="1"/>
</dbReference>
<keyword evidence="4" id="KW-1185">Reference proteome</keyword>
<evidence type="ECO:0000313" key="4">
    <source>
        <dbReference type="Proteomes" id="UP000037530"/>
    </source>
</evidence>
<gene>
    <name evidence="3" type="ORF">AKJ31_11595</name>
</gene>
<dbReference type="Gene3D" id="1.10.3210.10">
    <property type="entry name" value="Hypothetical protein af1432"/>
    <property type="match status" value="2"/>
</dbReference>
<dbReference type="PATRIC" id="fig|171383.3.peg.2368"/>
<dbReference type="SMART" id="SM00471">
    <property type="entry name" value="HDc"/>
    <property type="match status" value="2"/>
</dbReference>
<dbReference type="InterPro" id="IPR003607">
    <property type="entry name" value="HD/PDEase_dom"/>
</dbReference>
<dbReference type="Proteomes" id="UP000037530">
    <property type="component" value="Unassembled WGS sequence"/>
</dbReference>
<dbReference type="STRING" id="171383.AKJ31_11595"/>
<accession>A0A0M0HZM9</accession>
<dbReference type="Pfam" id="PF13487">
    <property type="entry name" value="HD_5"/>
    <property type="match status" value="1"/>
</dbReference>